<organism evidence="2 3">
    <name type="scientific">Funneliformis mosseae</name>
    <name type="common">Endomycorrhizal fungus</name>
    <name type="synonym">Glomus mosseae</name>
    <dbReference type="NCBI Taxonomy" id="27381"/>
    <lineage>
        <taxon>Eukaryota</taxon>
        <taxon>Fungi</taxon>
        <taxon>Fungi incertae sedis</taxon>
        <taxon>Mucoromycota</taxon>
        <taxon>Glomeromycotina</taxon>
        <taxon>Glomeromycetes</taxon>
        <taxon>Glomerales</taxon>
        <taxon>Glomeraceae</taxon>
        <taxon>Funneliformis</taxon>
    </lineage>
</organism>
<feature type="transmembrane region" description="Helical" evidence="1">
    <location>
        <begin position="6"/>
        <end position="29"/>
    </location>
</feature>
<keyword evidence="3" id="KW-1185">Reference proteome</keyword>
<feature type="non-terminal residue" evidence="2">
    <location>
        <position position="52"/>
    </location>
</feature>
<reference evidence="2" key="1">
    <citation type="submission" date="2021-06" db="EMBL/GenBank/DDBJ databases">
        <authorList>
            <person name="Kallberg Y."/>
            <person name="Tangrot J."/>
            <person name="Rosling A."/>
        </authorList>
    </citation>
    <scope>NUCLEOTIDE SEQUENCE</scope>
    <source>
        <strain evidence="2">87-6 pot B 2015</strain>
    </source>
</reference>
<evidence type="ECO:0000256" key="1">
    <source>
        <dbReference type="SAM" id="Phobius"/>
    </source>
</evidence>
<keyword evidence="1" id="KW-1133">Transmembrane helix</keyword>
<accession>A0A9N9IMV1</accession>
<dbReference type="EMBL" id="CAJVPP010021570">
    <property type="protein sequence ID" value="CAG8743113.1"/>
    <property type="molecule type" value="Genomic_DNA"/>
</dbReference>
<proteinExistence type="predicted"/>
<keyword evidence="1" id="KW-0812">Transmembrane</keyword>
<dbReference type="Proteomes" id="UP000789375">
    <property type="component" value="Unassembled WGS sequence"/>
</dbReference>
<name>A0A9N9IMV1_FUNMO</name>
<feature type="non-terminal residue" evidence="2">
    <location>
        <position position="1"/>
    </location>
</feature>
<dbReference type="AlphaFoldDB" id="A0A9N9IMV1"/>
<evidence type="ECO:0000313" key="2">
    <source>
        <dbReference type="EMBL" id="CAG8743113.1"/>
    </source>
</evidence>
<protein>
    <submittedName>
        <fullName evidence="2">1020_t:CDS:1</fullName>
    </submittedName>
</protein>
<evidence type="ECO:0000313" key="3">
    <source>
        <dbReference type="Proteomes" id="UP000789375"/>
    </source>
</evidence>
<sequence>GGFNHLFSYICPIGFGVGGYWGQAAVVSVNQGYPRLAKRIHQTFGATLLLTA</sequence>
<gene>
    <name evidence="2" type="ORF">FMOSSE_LOCUS16260</name>
</gene>
<comment type="caution">
    <text evidence="2">The sequence shown here is derived from an EMBL/GenBank/DDBJ whole genome shotgun (WGS) entry which is preliminary data.</text>
</comment>
<keyword evidence="1" id="KW-0472">Membrane</keyword>